<dbReference type="AlphaFoldDB" id="A0A174C0B4"/>
<dbReference type="eggNOG" id="COG3481">
    <property type="taxonomic scope" value="Bacteria"/>
</dbReference>
<dbReference type="Proteomes" id="UP000095546">
    <property type="component" value="Unassembled WGS sequence"/>
</dbReference>
<organism evidence="1 2">
    <name type="scientific">Mitsuokella jalaludinii</name>
    <dbReference type="NCBI Taxonomy" id="187979"/>
    <lineage>
        <taxon>Bacteria</taxon>
        <taxon>Bacillati</taxon>
        <taxon>Bacillota</taxon>
        <taxon>Negativicutes</taxon>
        <taxon>Selenomonadales</taxon>
        <taxon>Selenomonadaceae</taxon>
        <taxon>Mitsuokella</taxon>
    </lineage>
</organism>
<dbReference type="PROSITE" id="PS51318">
    <property type="entry name" value="TAT"/>
    <property type="match status" value="1"/>
</dbReference>
<dbReference type="NCBIfam" id="TIGR01409">
    <property type="entry name" value="TAT_signal_seq"/>
    <property type="match status" value="1"/>
</dbReference>
<evidence type="ECO:0000313" key="1">
    <source>
        <dbReference type="EMBL" id="CUO05769.1"/>
    </source>
</evidence>
<dbReference type="InterPro" id="IPR006311">
    <property type="entry name" value="TAT_signal"/>
</dbReference>
<sequence length="382" mass="42481">MAIWDKSIDRRDFLKTAAGAAAAFAAASILPKQGSAAPRDIETTAIKFSEMEKLSPTEMAKRSPLREYGYNWLMDKANGLQDETIKKVVLEGLKSPKPLILKKYPDKASKEACRKALLAAGYIKEENTIDQIFPEVKNKLNFWDAAGAGWGGHHAYPCGLITHVATDLQTGLSLIENYEQFFGYSMNRELLTEAVLLHDLTKPWILQWTSDHKCLPEIKIAGTGCHHIQQVADCMYRGLRPDVVVAVAVSHDHAGWPSEEKKPVGYIKAAAIIAGKDPIKEGYLAPDGETLPLPRRPESFLVHLGDHDFVLTSGISSWTQEYLKKVALSDYGLTKADPDSSKFYNLRNYVYSQASDMHLYQILVDQGYDAFRQAVLDIVIPG</sequence>
<keyword evidence="2" id="KW-1185">Reference proteome</keyword>
<name>A0A174C0B4_9FIRM</name>
<evidence type="ECO:0000313" key="2">
    <source>
        <dbReference type="Proteomes" id="UP000095546"/>
    </source>
</evidence>
<dbReference type="STRING" id="187979.ERS852385_02032"/>
<dbReference type="EMBL" id="CYYU01000023">
    <property type="protein sequence ID" value="CUO05769.1"/>
    <property type="molecule type" value="Genomic_DNA"/>
</dbReference>
<reference evidence="1 2" key="1">
    <citation type="submission" date="2015-09" db="EMBL/GenBank/DDBJ databases">
        <authorList>
            <consortium name="Pathogen Informatics"/>
        </authorList>
    </citation>
    <scope>NUCLEOTIDE SEQUENCE [LARGE SCALE GENOMIC DNA]</scope>
    <source>
        <strain evidence="1 2">2789STDY5608828</strain>
    </source>
</reference>
<keyword evidence="1" id="KW-0378">Hydrolase</keyword>
<protein>
    <submittedName>
        <fullName evidence="1">Predicted HD-superfamily hydrolase</fullName>
    </submittedName>
</protein>
<dbReference type="RefSeq" id="WP_055162779.1">
    <property type="nucleotide sequence ID" value="NZ_CABIWZ010000023.1"/>
</dbReference>
<dbReference type="GO" id="GO:0016787">
    <property type="term" value="F:hydrolase activity"/>
    <property type="evidence" value="ECO:0007669"/>
    <property type="project" value="UniProtKB-KW"/>
</dbReference>
<proteinExistence type="predicted"/>
<accession>A0A174C0B4</accession>
<dbReference type="OrthoDB" id="1624022at2"/>
<gene>
    <name evidence="1" type="ORF">ERS852385_02032</name>
</gene>
<dbReference type="InterPro" id="IPR019546">
    <property type="entry name" value="TAT_signal_bac_arc"/>
</dbReference>